<organism evidence="1 2">
    <name type="scientific">Macrostomum lignano</name>
    <dbReference type="NCBI Taxonomy" id="282301"/>
    <lineage>
        <taxon>Eukaryota</taxon>
        <taxon>Metazoa</taxon>
        <taxon>Spiralia</taxon>
        <taxon>Lophotrochozoa</taxon>
        <taxon>Platyhelminthes</taxon>
        <taxon>Rhabditophora</taxon>
        <taxon>Macrostomorpha</taxon>
        <taxon>Macrostomida</taxon>
        <taxon>Macrostomidae</taxon>
        <taxon>Macrostomum</taxon>
    </lineage>
</organism>
<evidence type="ECO:0000313" key="1">
    <source>
        <dbReference type="Proteomes" id="UP000095280"/>
    </source>
</evidence>
<sequence>VSFVCAVPTSLRLQPLLNLPTRPGLPPCPPATRRSILPCLFTIIGLYRCVWLPWMPRVRQFTSLASLAVTVSTSDSQVATAGRCRRFDACAVDFAKAATCIGQRPAAHGGRRDSPARPADQLLRQGGRASAYLADVAGIFTLQPRIRLAHRGLGANNTRPIFNGRQRAGDRINCDSVRSVHGPGHAIGGAVTGLWRAPAALIMEDRLPLAPRDRLAQPAGRGDRPIPTRLIMDAGLPLSLRSEPPGLVSVAFDAAASKASNEGVELSAAQRGDAVGVARVQAECQGVAQQLGSGVSLSASPSAPSQCHPAGWQASCSCRLLAARLLRRFASRLCSMEPAGDSDRLRMAAVSQAGLVDAHRRGSRRICRFDFYSQCSVFPPAYGWVSVVPLAELEFTHAVAAIKVGNCVPLWARGSRRRRPDRIGNRNSGHVLFTGVWTGRDSRLRAKRMSAGVRLCGLSPGQAVVRLRLHPATRTSSGRSTRPSCQSAWWPPCQCRASAPSRSAWRLAAATICQPIARLATCAIALIETAQPVSHYQQQHSATGGHPQLLCQLTALNSHGSSLLTVSAESRWANQTLTMRYDGPELPRMRADLHHLPTGGLYGLRVAAFTCAGRPDSCGNPPLTARASRLTLCIVATLLIIALAVLPDSCRPRGSGARKSAVLPRRPRFSASADVLVSEPTVTLLASAPARAPCCRTAATLPPFSSRSPATALLRFASLAAAALSHAGNCTGAPAVALQRPKLVTKWTTGPPSGLPVLHASEPTLVSGGPSACLVRVQEPPPAAAAAPWWDADSDDFRQRRPFGIGFRMFVTAELPEPGAAAPPSPFRSGRCPAAQHADSDLRLKTAFAETAPAGARPSARQDCPVAKPLGLTCCCAPKPSRLLAMLKLTTMAECSGLPSPIAGCLTVSLRLTPSTALDGLSTSQDAVTVASSAASPSLLRSAAALDRLPAATLPLMPIGLSDASNRGLALYIDRSGAVLWSQGYGYTKLGDFSPVSPYRRSPNTKRLRVAAASAG</sequence>
<name>A0A1I8FA48_9PLAT</name>
<evidence type="ECO:0000313" key="2">
    <source>
        <dbReference type="WBParaSite" id="maker-unitig_26615-snap-gene-0.2-mRNA-1"/>
    </source>
</evidence>
<dbReference type="AlphaFoldDB" id="A0A1I8FA48"/>
<accession>A0A1I8FA48</accession>
<keyword evidence="1" id="KW-1185">Reference proteome</keyword>
<reference evidence="2" key="1">
    <citation type="submission" date="2016-11" db="UniProtKB">
        <authorList>
            <consortium name="WormBaseParasite"/>
        </authorList>
    </citation>
    <scope>IDENTIFICATION</scope>
</reference>
<dbReference type="WBParaSite" id="maker-unitig_26615-snap-gene-0.2-mRNA-1">
    <property type="protein sequence ID" value="maker-unitig_26615-snap-gene-0.2-mRNA-1"/>
    <property type="gene ID" value="maker-unitig_26615-snap-gene-0.2"/>
</dbReference>
<protein>
    <submittedName>
        <fullName evidence="2">Ig-like domain-containing protein</fullName>
    </submittedName>
</protein>
<proteinExistence type="predicted"/>
<dbReference type="Proteomes" id="UP000095280">
    <property type="component" value="Unplaced"/>
</dbReference>